<evidence type="ECO:0000256" key="5">
    <source>
        <dbReference type="ARBA" id="ARBA00022679"/>
    </source>
</evidence>
<dbReference type="InterPro" id="IPR042036">
    <property type="entry name" value="RRP8_N"/>
</dbReference>
<keyword evidence="7 8" id="KW-0539">Nucleus</keyword>
<dbReference type="SUPFAM" id="SSF53335">
    <property type="entry name" value="S-adenosyl-L-methionine-dependent methyltransferases"/>
    <property type="match status" value="1"/>
</dbReference>
<evidence type="ECO:0000256" key="9">
    <source>
        <dbReference type="SAM" id="MobiDB-lite"/>
    </source>
</evidence>
<dbReference type="Gene3D" id="1.10.10.2150">
    <property type="entry name" value="Ribosomal RNA-processing protein 8, N-terminal domain"/>
    <property type="match status" value="1"/>
</dbReference>
<dbReference type="PANTHER" id="PTHR12787">
    <property type="entry name" value="RIBOSOMAL RNA-PROCESSING PROTEIN 8"/>
    <property type="match status" value="1"/>
</dbReference>
<keyword evidence="4 8" id="KW-0489">Methyltransferase</keyword>
<keyword evidence="5 8" id="KW-0808">Transferase</keyword>
<organism evidence="10 11">
    <name type="scientific">Coniosporium apollinis</name>
    <dbReference type="NCBI Taxonomy" id="61459"/>
    <lineage>
        <taxon>Eukaryota</taxon>
        <taxon>Fungi</taxon>
        <taxon>Dikarya</taxon>
        <taxon>Ascomycota</taxon>
        <taxon>Pezizomycotina</taxon>
        <taxon>Dothideomycetes</taxon>
        <taxon>Dothideomycetes incertae sedis</taxon>
        <taxon>Coniosporium</taxon>
    </lineage>
</organism>
<name>A0ABQ9P5C6_9PEZI</name>
<dbReference type="Gene3D" id="3.40.50.150">
    <property type="entry name" value="Vaccinia Virus protein VP39"/>
    <property type="match status" value="1"/>
</dbReference>
<keyword evidence="3 8" id="KW-0698">rRNA processing</keyword>
<evidence type="ECO:0000256" key="3">
    <source>
        <dbReference type="ARBA" id="ARBA00022552"/>
    </source>
</evidence>
<dbReference type="Proteomes" id="UP001172684">
    <property type="component" value="Unassembled WGS sequence"/>
</dbReference>
<feature type="compositionally biased region" description="Low complexity" evidence="9">
    <location>
        <begin position="148"/>
        <end position="162"/>
    </location>
</feature>
<feature type="compositionally biased region" description="Basic and acidic residues" evidence="9">
    <location>
        <begin position="261"/>
        <end position="276"/>
    </location>
</feature>
<comment type="caution">
    <text evidence="10">The sequence shown here is derived from an EMBL/GenBank/DDBJ whole genome shotgun (WGS) entry which is preliminary data.</text>
</comment>
<evidence type="ECO:0000256" key="7">
    <source>
        <dbReference type="ARBA" id="ARBA00023242"/>
    </source>
</evidence>
<evidence type="ECO:0000256" key="1">
    <source>
        <dbReference type="ARBA" id="ARBA00004604"/>
    </source>
</evidence>
<feature type="region of interest" description="Disordered" evidence="9">
    <location>
        <begin position="496"/>
        <end position="516"/>
    </location>
</feature>
<dbReference type="CDD" id="cd02440">
    <property type="entry name" value="AdoMet_MTases"/>
    <property type="match status" value="1"/>
</dbReference>
<feature type="compositionally biased region" description="Basic and acidic residues" evidence="9">
    <location>
        <begin position="502"/>
        <end position="516"/>
    </location>
</feature>
<feature type="compositionally biased region" description="Low complexity" evidence="9">
    <location>
        <begin position="18"/>
        <end position="30"/>
    </location>
</feature>
<feature type="compositionally biased region" description="Pro residues" evidence="9">
    <location>
        <begin position="163"/>
        <end position="181"/>
    </location>
</feature>
<proteinExistence type="inferred from homology"/>
<dbReference type="EC" id="2.1.1.-" evidence="8"/>
<comment type="similarity">
    <text evidence="2 8">Belongs to the methyltransferase superfamily. RRP8 family.</text>
</comment>
<feature type="compositionally biased region" description="Basic and acidic residues" evidence="9">
    <location>
        <begin position="416"/>
        <end position="425"/>
    </location>
</feature>
<reference evidence="10" key="1">
    <citation type="submission" date="2022-10" db="EMBL/GenBank/DDBJ databases">
        <title>Culturing micro-colonial fungi from biological soil crusts in the Mojave desert and describing Neophaeococcomyces mojavensis, and introducing the new genera and species Taxawa tesnikishii.</title>
        <authorList>
            <person name="Kurbessoian T."/>
            <person name="Stajich J.E."/>
        </authorList>
    </citation>
    <scope>NUCLEOTIDE SEQUENCE</scope>
    <source>
        <strain evidence="10">TK_1</strain>
    </source>
</reference>
<dbReference type="InterPro" id="IPR029063">
    <property type="entry name" value="SAM-dependent_MTases_sf"/>
</dbReference>
<feature type="region of interest" description="Disordered" evidence="9">
    <location>
        <begin position="401"/>
        <end position="431"/>
    </location>
</feature>
<evidence type="ECO:0000256" key="8">
    <source>
        <dbReference type="RuleBase" id="RU365074"/>
    </source>
</evidence>
<dbReference type="InterPro" id="IPR007823">
    <property type="entry name" value="RRP8"/>
</dbReference>
<comment type="subcellular location">
    <subcellularLocation>
        <location evidence="1 8">Nucleus</location>
        <location evidence="1 8">Nucleolus</location>
    </subcellularLocation>
</comment>
<evidence type="ECO:0000256" key="4">
    <source>
        <dbReference type="ARBA" id="ARBA00022603"/>
    </source>
</evidence>
<feature type="compositionally biased region" description="Basic and acidic residues" evidence="9">
    <location>
        <begin position="78"/>
        <end position="118"/>
    </location>
</feature>
<dbReference type="GO" id="GO:0106142">
    <property type="term" value="F:rRNA (adenine-N1-)-methyltransferase activity"/>
    <property type="evidence" value="ECO:0007669"/>
    <property type="project" value="UniProtKB-EC"/>
</dbReference>
<keyword evidence="11" id="KW-1185">Reference proteome</keyword>
<feature type="region of interest" description="Disordered" evidence="9">
    <location>
        <begin position="261"/>
        <end position="285"/>
    </location>
</feature>
<evidence type="ECO:0000313" key="11">
    <source>
        <dbReference type="Proteomes" id="UP001172684"/>
    </source>
</evidence>
<evidence type="ECO:0000313" key="10">
    <source>
        <dbReference type="EMBL" id="KAJ9669710.1"/>
    </source>
</evidence>
<keyword evidence="6 8" id="KW-0949">S-adenosyl-L-methionine</keyword>
<evidence type="ECO:0000256" key="6">
    <source>
        <dbReference type="ARBA" id="ARBA00022691"/>
    </source>
</evidence>
<gene>
    <name evidence="10" type="primary">RRP8</name>
    <name evidence="10" type="ORF">H2201_000094</name>
</gene>
<dbReference type="Pfam" id="PF05148">
    <property type="entry name" value="Methyltransf_8"/>
    <property type="match status" value="1"/>
</dbReference>
<evidence type="ECO:0000256" key="2">
    <source>
        <dbReference type="ARBA" id="ARBA00006301"/>
    </source>
</evidence>
<dbReference type="PANTHER" id="PTHR12787:SF0">
    <property type="entry name" value="RIBOSOMAL RNA-PROCESSING PROTEIN 8"/>
    <property type="match status" value="1"/>
</dbReference>
<accession>A0ABQ9P5C6</accession>
<protein>
    <recommendedName>
        <fullName evidence="8">Ribosomal RNA-processing protein 8</fullName>
        <ecNumber evidence="8">2.1.1.-</ecNumber>
    </recommendedName>
</protein>
<feature type="region of interest" description="Disordered" evidence="9">
    <location>
        <begin position="17"/>
        <end position="185"/>
    </location>
</feature>
<sequence>MFAVPGWNISAPIKAQTNAAPAVAPNSAPNKGTAANASEVSKKRKRGGHGRTNGPAVTRGNVVDLWEQYIEGKPAKKSKNDEAEEQRKQKQREAGAARRAEKQNNHEEKAGAIHEQEPTTKPAGAEQSTKPEKKKRNKPEKSLRDAAKPQPASTSPTAAPPSTTQPPPKPQLPAAPPPLPPATKLTPLQASMRAKLASARFRHLNQTLYTTPSSHSLKLIDQNPEIFNEYHAGFRQQVEAWPENPLDVYIRTIRERGKIREQRGNFRDRRGGRSEHGGAVGKEGELAPLPRTHGVCRIADLGCGDARLASELAPLASKIKLEIKSFDLASPSPLVTKADIADLPLGDGSVDVAIFCLALMGTNWVEFIEEAWRVLRWKGELWVAEIKSRFGRVEGKKRGGVVEHSVGKRQKNNKPAGKEEKRKLQEEEEGLNQEELAVEVDGVDGAKNETDVGAFVEVLRKRGFVLNGDGAVDLSNKMFVRMNFVKAATPVKGKNVQAAEGKTGDGETWKKKPKGKFVEEEQKDEVDESKVLKPCVYKLR</sequence>
<comment type="function">
    <text evidence="8">S-adenosyl-L-methionine-dependent methyltransferase that specifically methylates the N(1) position of adenine in helix 25.1 in 25S rRNA. Required both for ribosomal 40S and 60S subunits biogenesis. Required for efficient pre-rRNA cleavage at site A2.</text>
</comment>
<dbReference type="EMBL" id="JAPDRL010000001">
    <property type="protein sequence ID" value="KAJ9669710.1"/>
    <property type="molecule type" value="Genomic_DNA"/>
</dbReference>